<protein>
    <submittedName>
        <fullName evidence="1">Uncharacterized protein</fullName>
    </submittedName>
</protein>
<organism evidence="1">
    <name type="scientific">Cacopsylla melanoneura</name>
    <dbReference type="NCBI Taxonomy" id="428564"/>
    <lineage>
        <taxon>Eukaryota</taxon>
        <taxon>Metazoa</taxon>
        <taxon>Ecdysozoa</taxon>
        <taxon>Arthropoda</taxon>
        <taxon>Hexapoda</taxon>
        <taxon>Insecta</taxon>
        <taxon>Pterygota</taxon>
        <taxon>Neoptera</taxon>
        <taxon>Paraneoptera</taxon>
        <taxon>Hemiptera</taxon>
        <taxon>Sternorrhyncha</taxon>
        <taxon>Psylloidea</taxon>
        <taxon>Psyllidae</taxon>
        <taxon>Psyllinae</taxon>
        <taxon>Cacopsylla</taxon>
    </lineage>
</organism>
<dbReference type="EMBL" id="HBUF01602151">
    <property type="protein sequence ID" value="CAG6776408.1"/>
    <property type="molecule type" value="Transcribed_RNA"/>
</dbReference>
<sequence>MYCRYIDFIKHSRNTDLKHISKEHSNVMFRKVTHYLYFTIGACKSRGKFSNYLVNLPLRRNEMKHAMKDESVCLMPVILPSVSMKDTQLSSSNADQYLVNR</sequence>
<accession>A0A8D9B0S3</accession>
<reference evidence="1" key="1">
    <citation type="submission" date="2021-05" db="EMBL/GenBank/DDBJ databases">
        <authorList>
            <person name="Alioto T."/>
            <person name="Alioto T."/>
            <person name="Gomez Garrido J."/>
        </authorList>
    </citation>
    <scope>NUCLEOTIDE SEQUENCE</scope>
</reference>
<name>A0A8D9B0S3_9HEMI</name>
<dbReference type="AlphaFoldDB" id="A0A8D9B0S3"/>
<proteinExistence type="predicted"/>
<evidence type="ECO:0000313" key="1">
    <source>
        <dbReference type="EMBL" id="CAG6776408.1"/>
    </source>
</evidence>